<comment type="caution">
    <text evidence="1">The sequence shown here is derived from an EMBL/GenBank/DDBJ whole genome shotgun (WGS) entry which is preliminary data.</text>
</comment>
<name>A0ABT0MRL4_9GAMM</name>
<accession>A0ABT0MRL4</accession>
<keyword evidence="2" id="KW-1185">Reference proteome</keyword>
<dbReference type="Pfam" id="PF12977">
    <property type="entry name" value="DUF3861"/>
    <property type="match status" value="1"/>
</dbReference>
<proteinExistence type="predicted"/>
<dbReference type="Gene3D" id="3.10.20.850">
    <property type="entry name" value="Protein of unknown function DUF3861"/>
    <property type="match status" value="1"/>
</dbReference>
<dbReference type="RefSeq" id="WP_249230844.1">
    <property type="nucleotide sequence ID" value="NZ_JAKPBZ010000104.1"/>
</dbReference>
<dbReference type="InterPro" id="IPR038194">
    <property type="entry name" value="DUF3861_sf"/>
</dbReference>
<reference evidence="1 2" key="1">
    <citation type="submission" date="2022-02" db="EMBL/GenBank/DDBJ databases">
        <title>Description of Brenneria tiliae sp. nov. isolated from symptomatic Tilia x moltkei and Tilia x europaea trees in the UK.</title>
        <authorList>
            <person name="Kile H."/>
        </authorList>
    </citation>
    <scope>NUCLEOTIDE SEQUENCE [LARGE SCALE GENOMIC DNA]</scope>
    <source>
        <strain evidence="1 2">MC1SB4.1</strain>
    </source>
</reference>
<dbReference type="Proteomes" id="UP001203069">
    <property type="component" value="Unassembled WGS sequence"/>
</dbReference>
<sequence length="92" mass="10624">MSKRYIITVKDTEQPDNEVSFPFTSHDDLTKILSLCDGKTALPEEQLYPFLVGMKLFGEVVTLNRKEEMFQKIHPALKEFIGDFKKSIKNSQ</sequence>
<dbReference type="EMBL" id="JAKPBZ010000104">
    <property type="protein sequence ID" value="MCL2891829.1"/>
    <property type="molecule type" value="Genomic_DNA"/>
</dbReference>
<dbReference type="InterPro" id="IPR024476">
    <property type="entry name" value="DUF3861"/>
</dbReference>
<gene>
    <name evidence="1" type="ORF">MFP26_03820</name>
</gene>
<evidence type="ECO:0000313" key="2">
    <source>
        <dbReference type="Proteomes" id="UP001203069"/>
    </source>
</evidence>
<evidence type="ECO:0000313" key="1">
    <source>
        <dbReference type="EMBL" id="MCL2891829.1"/>
    </source>
</evidence>
<organism evidence="1 2">
    <name type="scientific">Brenneria tiliae</name>
    <dbReference type="NCBI Taxonomy" id="2914984"/>
    <lineage>
        <taxon>Bacteria</taxon>
        <taxon>Pseudomonadati</taxon>
        <taxon>Pseudomonadota</taxon>
        <taxon>Gammaproteobacteria</taxon>
        <taxon>Enterobacterales</taxon>
        <taxon>Pectobacteriaceae</taxon>
        <taxon>Brenneria</taxon>
    </lineage>
</organism>
<protein>
    <submittedName>
        <fullName evidence="1">DUF3861 domain-containing protein</fullName>
    </submittedName>
</protein>